<proteinExistence type="predicted"/>
<dbReference type="PANTHER" id="PTHR47894:SF4">
    <property type="entry name" value="HTH-TYPE TRANSCRIPTIONAL REGULATOR GADX"/>
    <property type="match status" value="1"/>
</dbReference>
<keyword evidence="6" id="KW-1185">Reference proteome</keyword>
<dbReference type="EMBL" id="STGW01000003">
    <property type="protein sequence ID" value="THV16009.1"/>
    <property type="molecule type" value="Genomic_DNA"/>
</dbReference>
<evidence type="ECO:0000256" key="1">
    <source>
        <dbReference type="ARBA" id="ARBA00023015"/>
    </source>
</evidence>
<evidence type="ECO:0000313" key="6">
    <source>
        <dbReference type="Proteomes" id="UP000307087"/>
    </source>
</evidence>
<dbReference type="Proteomes" id="UP000307087">
    <property type="component" value="Unassembled WGS sequence"/>
</dbReference>
<keyword evidence="2" id="KW-0238">DNA-binding</keyword>
<protein>
    <submittedName>
        <fullName evidence="5">AraC family transcriptional regulator</fullName>
    </submittedName>
</protein>
<dbReference type="PANTHER" id="PTHR47894">
    <property type="entry name" value="HTH-TYPE TRANSCRIPTIONAL REGULATOR GADX"/>
    <property type="match status" value="1"/>
</dbReference>
<name>A0A4S8NLG8_9ACTN</name>
<evidence type="ECO:0000259" key="4">
    <source>
        <dbReference type="PROSITE" id="PS01124"/>
    </source>
</evidence>
<dbReference type="GO" id="GO:0005829">
    <property type="term" value="C:cytosol"/>
    <property type="evidence" value="ECO:0007669"/>
    <property type="project" value="TreeGrafter"/>
</dbReference>
<comment type="caution">
    <text evidence="5">The sequence shown here is derived from an EMBL/GenBank/DDBJ whole genome shotgun (WGS) entry which is preliminary data.</text>
</comment>
<dbReference type="AlphaFoldDB" id="A0A4S8NLG8"/>
<evidence type="ECO:0000256" key="3">
    <source>
        <dbReference type="ARBA" id="ARBA00023163"/>
    </source>
</evidence>
<dbReference type="Pfam" id="PF12833">
    <property type="entry name" value="HTH_18"/>
    <property type="match status" value="1"/>
</dbReference>
<keyword evidence="3" id="KW-0804">Transcription</keyword>
<dbReference type="InterPro" id="IPR018060">
    <property type="entry name" value="HTH_AraC"/>
</dbReference>
<organism evidence="5 6">
    <name type="scientific">Nocardioides caeni</name>
    <dbReference type="NCBI Taxonomy" id="574700"/>
    <lineage>
        <taxon>Bacteria</taxon>
        <taxon>Bacillati</taxon>
        <taxon>Actinomycetota</taxon>
        <taxon>Actinomycetes</taxon>
        <taxon>Propionibacteriales</taxon>
        <taxon>Nocardioidaceae</taxon>
        <taxon>Nocardioides</taxon>
    </lineage>
</organism>
<dbReference type="GO" id="GO:0003700">
    <property type="term" value="F:DNA-binding transcription factor activity"/>
    <property type="evidence" value="ECO:0007669"/>
    <property type="project" value="InterPro"/>
</dbReference>
<accession>A0A4S8NLG8</accession>
<reference evidence="5 6" key="1">
    <citation type="journal article" date="2009" name="Int. J. Syst. Evol. Microbiol.">
        <title>Nocardioides caeni sp. nov., isolated from wastewater.</title>
        <authorList>
            <person name="Yoon J.H."/>
            <person name="Kang S.J."/>
            <person name="Park S."/>
            <person name="Kim W."/>
            <person name="Oh T.K."/>
        </authorList>
    </citation>
    <scope>NUCLEOTIDE SEQUENCE [LARGE SCALE GENOMIC DNA]</scope>
    <source>
        <strain evidence="5 6">DSM 23134</strain>
    </source>
</reference>
<dbReference type="SUPFAM" id="SSF46689">
    <property type="entry name" value="Homeodomain-like"/>
    <property type="match status" value="1"/>
</dbReference>
<dbReference type="InterPro" id="IPR009057">
    <property type="entry name" value="Homeodomain-like_sf"/>
</dbReference>
<dbReference type="InterPro" id="IPR032687">
    <property type="entry name" value="AraC-type_N"/>
</dbReference>
<dbReference type="PROSITE" id="PS01124">
    <property type="entry name" value="HTH_ARAC_FAMILY_2"/>
    <property type="match status" value="1"/>
</dbReference>
<dbReference type="Pfam" id="PF12625">
    <property type="entry name" value="Arabinose_bd"/>
    <property type="match status" value="1"/>
</dbReference>
<evidence type="ECO:0000256" key="2">
    <source>
        <dbReference type="ARBA" id="ARBA00023125"/>
    </source>
</evidence>
<sequence>MTPVSVVPRSTSEPYLRGWVVATFADLIEELGGDPQDYERRFHVSLRLTDQGKEAIPAAPLLRLMEAVAEELSCPDFGIRVGLAQGQDSIGPVMVAALNCANVRDAYASAIRYLNGLFSAFDIALVDTAGGPRTVYTLKVPGESRQFQQWSLAVTTKILPILAGPSARLRGVYFSHAPLLDQEYYDEVFGCPVRFAEAAYGVDYFAADMERSIPRNNPEIRAIISDYLDGIIASAGLSLEHQILGLVRELLPTGGCTLEVIADHHFVSVRTMQRRLAAQGLIFERLVDDVRREQALNYLRDPARSISEVAGLLGYVEQSSFSHAFRRWSGTSPRSWRAENCRPREA</sequence>
<keyword evidence="1" id="KW-0805">Transcription regulation</keyword>
<feature type="domain" description="HTH araC/xylS-type" evidence="4">
    <location>
        <begin position="241"/>
        <end position="339"/>
    </location>
</feature>
<dbReference type="SMART" id="SM00342">
    <property type="entry name" value="HTH_ARAC"/>
    <property type="match status" value="1"/>
</dbReference>
<evidence type="ECO:0000313" key="5">
    <source>
        <dbReference type="EMBL" id="THV16009.1"/>
    </source>
</evidence>
<dbReference type="Gene3D" id="1.10.10.60">
    <property type="entry name" value="Homeodomain-like"/>
    <property type="match status" value="1"/>
</dbReference>
<gene>
    <name evidence="5" type="ORF">E9934_06635</name>
</gene>
<dbReference type="GO" id="GO:0000976">
    <property type="term" value="F:transcription cis-regulatory region binding"/>
    <property type="evidence" value="ECO:0007669"/>
    <property type="project" value="TreeGrafter"/>
</dbReference>